<feature type="domain" description="CHAD" evidence="1">
    <location>
        <begin position="9"/>
        <end position="298"/>
    </location>
</feature>
<dbReference type="InterPro" id="IPR007899">
    <property type="entry name" value="CHAD_dom"/>
</dbReference>
<dbReference type="PANTHER" id="PTHR39339:SF1">
    <property type="entry name" value="CHAD DOMAIN-CONTAINING PROTEIN"/>
    <property type="match status" value="1"/>
</dbReference>
<sequence>MAYRLKHKDSSVGDAVRRIADEQIGKALASIEGTDRAGAVHDVRKRCKKLRGLIRLVRPAFGGYKDENAAFREIAGMISGARDAKVMQDTYDLLMEDYAGQVDRSSLGPIRRRFTMDRKERIKDGGVEDHLAEARTRLVEARERARGWKLDEDGWDAVAGGLEKTYGRALTASENARKCPDGETFHELRKRVKYHWYHCRLLENLWPDMMATENLWPDMMATRKAAAKQLSDILGDHHDLEMFAQTLGGQPDAFGSSADVEVAIGLARARQERLEEQAWPILDRMLAQEPEVLGEHFEALWTVWRKHG</sequence>
<dbReference type="RefSeq" id="WP_185884505.1">
    <property type="nucleotide sequence ID" value="NZ_CP060052.1"/>
</dbReference>
<dbReference type="Gene3D" id="1.40.20.10">
    <property type="entry name" value="CHAD domain"/>
    <property type="match status" value="1"/>
</dbReference>
<protein>
    <submittedName>
        <fullName evidence="2">CHAD domain-containing protein</fullName>
    </submittedName>
</protein>
<dbReference type="Pfam" id="PF05235">
    <property type="entry name" value="CHAD"/>
    <property type="match status" value="1"/>
</dbReference>
<dbReference type="InterPro" id="IPR038186">
    <property type="entry name" value="CHAD_dom_sf"/>
</dbReference>
<dbReference type="SMART" id="SM00880">
    <property type="entry name" value="CHAD"/>
    <property type="match status" value="1"/>
</dbReference>
<organism evidence="2 3">
    <name type="scientific">Croceicoccus marinus</name>
    <dbReference type="NCBI Taxonomy" id="450378"/>
    <lineage>
        <taxon>Bacteria</taxon>
        <taxon>Pseudomonadati</taxon>
        <taxon>Pseudomonadota</taxon>
        <taxon>Alphaproteobacteria</taxon>
        <taxon>Sphingomonadales</taxon>
        <taxon>Erythrobacteraceae</taxon>
        <taxon>Croceicoccus</taxon>
    </lineage>
</organism>
<evidence type="ECO:0000313" key="3">
    <source>
        <dbReference type="Proteomes" id="UP000515297"/>
    </source>
</evidence>
<dbReference type="Proteomes" id="UP000515297">
    <property type="component" value="Chromosome"/>
</dbReference>
<dbReference type="AlphaFoldDB" id="A0A7G6VUI4"/>
<evidence type="ECO:0000313" key="2">
    <source>
        <dbReference type="EMBL" id="QNE05399.1"/>
    </source>
</evidence>
<gene>
    <name evidence="2" type="ORF">H4O24_01415</name>
</gene>
<proteinExistence type="predicted"/>
<dbReference type="PROSITE" id="PS51708">
    <property type="entry name" value="CHAD"/>
    <property type="match status" value="1"/>
</dbReference>
<dbReference type="EMBL" id="CP060052">
    <property type="protein sequence ID" value="QNE05399.1"/>
    <property type="molecule type" value="Genomic_DNA"/>
</dbReference>
<accession>A0A7G6VUI4</accession>
<name>A0A7G6VUI4_9SPHN</name>
<dbReference type="PANTHER" id="PTHR39339">
    <property type="entry name" value="SLR1444 PROTEIN"/>
    <property type="match status" value="1"/>
</dbReference>
<reference evidence="2 3" key="1">
    <citation type="submission" date="2020-08" db="EMBL/GenBank/DDBJ databases">
        <authorList>
            <person name="Liu G."/>
            <person name="Sun C."/>
        </authorList>
    </citation>
    <scope>NUCLEOTIDE SEQUENCE [LARGE SCALE GENOMIC DNA]</scope>
    <source>
        <strain evidence="2 3">OT19</strain>
    </source>
</reference>
<evidence type="ECO:0000259" key="1">
    <source>
        <dbReference type="PROSITE" id="PS51708"/>
    </source>
</evidence>